<evidence type="ECO:0000313" key="4">
    <source>
        <dbReference type="Proteomes" id="UP001589797"/>
    </source>
</evidence>
<name>A0ABV6FVC9_9BACT</name>
<comment type="caution">
    <text evidence="3">The sequence shown here is derived from an EMBL/GenBank/DDBJ whole genome shotgun (WGS) entry which is preliminary data.</text>
</comment>
<organism evidence="3 4">
    <name type="scientific">Fontibacter flavus</name>
    <dbReference type="NCBI Taxonomy" id="654838"/>
    <lineage>
        <taxon>Bacteria</taxon>
        <taxon>Pseudomonadati</taxon>
        <taxon>Bacteroidota</taxon>
        <taxon>Cytophagia</taxon>
        <taxon>Cytophagales</taxon>
        <taxon>Cyclobacteriaceae</taxon>
        <taxon>Fontibacter</taxon>
    </lineage>
</organism>
<dbReference type="Pfam" id="PF08808">
    <property type="entry name" value="RES"/>
    <property type="match status" value="1"/>
</dbReference>
<accession>A0ABV6FVC9</accession>
<evidence type="ECO:0000313" key="3">
    <source>
        <dbReference type="EMBL" id="MFC0263825.1"/>
    </source>
</evidence>
<proteinExistence type="predicted"/>
<protein>
    <submittedName>
        <fullName evidence="3">HEPN-associated N-terminal domain-containing protein</fullName>
    </submittedName>
</protein>
<gene>
    <name evidence="3" type="ORF">ACFFIP_14115</name>
</gene>
<dbReference type="EMBL" id="JBHLWI010000038">
    <property type="protein sequence ID" value="MFC0263825.1"/>
    <property type="molecule type" value="Genomic_DNA"/>
</dbReference>
<dbReference type="Pfam" id="PF18870">
    <property type="entry name" value="HEPN_RES_NTD1"/>
    <property type="match status" value="1"/>
</dbReference>
<dbReference type="InterPro" id="IPR014914">
    <property type="entry name" value="RES_dom"/>
</dbReference>
<feature type="domain" description="RES" evidence="1">
    <location>
        <begin position="209"/>
        <end position="383"/>
    </location>
</feature>
<evidence type="ECO:0000259" key="1">
    <source>
        <dbReference type="Pfam" id="PF08808"/>
    </source>
</evidence>
<keyword evidence="4" id="KW-1185">Reference proteome</keyword>
<dbReference type="Proteomes" id="UP001589797">
    <property type="component" value="Unassembled WGS sequence"/>
</dbReference>
<reference evidence="3 4" key="1">
    <citation type="submission" date="2024-09" db="EMBL/GenBank/DDBJ databases">
        <authorList>
            <person name="Sun Q."/>
            <person name="Mori K."/>
        </authorList>
    </citation>
    <scope>NUCLEOTIDE SEQUENCE [LARGE SCALE GENOMIC DNA]</scope>
    <source>
        <strain evidence="3 4">CCM 7650</strain>
    </source>
</reference>
<feature type="domain" description="HEPN/RES N-terminal" evidence="2">
    <location>
        <begin position="39"/>
        <end position="164"/>
    </location>
</feature>
<evidence type="ECO:0000259" key="2">
    <source>
        <dbReference type="Pfam" id="PF18870"/>
    </source>
</evidence>
<sequence length="410" mass="48092">MGDFLQDIEPLKYRDFIVCDKHVHDEDLKSFIRSKGRQFGECSICGENYQDWSFDTPFLIDFTSLFKTINNCINTTYGYLEEILPYDSESGEWIGLHWSTWELINEEIEIQCDEALVDMIIKALGEDNFWAETGEHEESEFLIYTWETFSDLVKNKIRYLFYDFEDKENYRSLSRPVKILEEIGNYISGHKMFVRFPLNEDLFNQSPLLYRARQHSDIKEVTSSENICSPPPQHAKSNRFSPEGISMFYGGECPITAIKEVLEERKSEDFLSVAEFTCNKPLTLVDLRNPKTFGFFDENNIHNRQASIFIKRFVEEITKPVDYRKQKDSIEYIPSQIITEYFRYVLTKKGHRIDGIVYRSSKNPGKNCFVIFADSDSCAEEGSHQDNHLLLMKKDSIKTQKVEDYLRINS</sequence>
<dbReference type="RefSeq" id="WP_382388335.1">
    <property type="nucleotide sequence ID" value="NZ_JBHLWI010000038.1"/>
</dbReference>
<dbReference type="InterPro" id="IPR041206">
    <property type="entry name" value="HEPN/RES_NTD1"/>
</dbReference>